<sequence length="178" mass="19896">MSFVLSLHNHIPKGGGGGVFLQRLTDSCSALHAIATLPSSISQPLLLSQRNGQHTCSAFSHALKGLLKLLLQYVRTTLLSQWRWSERGISCSQFCCMQETGRTASSKTPHRTRTSLRTFRLFSRNLSHAETRFSQVSLFVLYKLRVFPPLPSYAGTAQAGGGASRCSMQKEGIYWRWF</sequence>
<dbReference type="AlphaFoldDB" id="A0A135UPF7"/>
<evidence type="ECO:0000313" key="1">
    <source>
        <dbReference type="EMBL" id="KXH62266.1"/>
    </source>
</evidence>
<evidence type="ECO:0000313" key="2">
    <source>
        <dbReference type="Proteomes" id="UP000070054"/>
    </source>
</evidence>
<dbReference type="Proteomes" id="UP000070054">
    <property type="component" value="Unassembled WGS sequence"/>
</dbReference>
<gene>
    <name evidence="1" type="ORF">CNYM01_14249</name>
</gene>
<keyword evidence="2" id="KW-1185">Reference proteome</keyword>
<dbReference type="EMBL" id="JEMN01000309">
    <property type="protein sequence ID" value="KXH62266.1"/>
    <property type="molecule type" value="Genomic_DNA"/>
</dbReference>
<organism evidence="1 2">
    <name type="scientific">Colletotrichum nymphaeae SA-01</name>
    <dbReference type="NCBI Taxonomy" id="1460502"/>
    <lineage>
        <taxon>Eukaryota</taxon>
        <taxon>Fungi</taxon>
        <taxon>Dikarya</taxon>
        <taxon>Ascomycota</taxon>
        <taxon>Pezizomycotina</taxon>
        <taxon>Sordariomycetes</taxon>
        <taxon>Hypocreomycetidae</taxon>
        <taxon>Glomerellales</taxon>
        <taxon>Glomerellaceae</taxon>
        <taxon>Colletotrichum</taxon>
        <taxon>Colletotrichum acutatum species complex</taxon>
    </lineage>
</organism>
<accession>A0A135UPF7</accession>
<name>A0A135UPF7_9PEZI</name>
<comment type="caution">
    <text evidence="1">The sequence shown here is derived from an EMBL/GenBank/DDBJ whole genome shotgun (WGS) entry which is preliminary data.</text>
</comment>
<protein>
    <submittedName>
        <fullName evidence="1">Uncharacterized protein</fullName>
    </submittedName>
</protein>
<proteinExistence type="predicted"/>
<reference evidence="1 2" key="1">
    <citation type="submission" date="2014-02" db="EMBL/GenBank/DDBJ databases">
        <title>The genome sequence of Colletotrichum nymphaeae SA-01.</title>
        <authorList>
            <person name="Baroncelli R."/>
            <person name="Thon M.R."/>
        </authorList>
    </citation>
    <scope>NUCLEOTIDE SEQUENCE [LARGE SCALE GENOMIC DNA]</scope>
    <source>
        <strain evidence="1 2">SA-01</strain>
    </source>
</reference>